<dbReference type="Gene3D" id="2.40.160.20">
    <property type="match status" value="1"/>
</dbReference>
<proteinExistence type="predicted"/>
<comment type="caution">
    <text evidence="4">The sequence shown here is derived from an EMBL/GenBank/DDBJ whole genome shotgun (WGS) entry which is preliminary data.</text>
</comment>
<evidence type="ECO:0000256" key="2">
    <source>
        <dbReference type="SAM" id="SignalP"/>
    </source>
</evidence>
<feature type="chain" id="PRO_5015192606" evidence="2">
    <location>
        <begin position="22"/>
        <end position="268"/>
    </location>
</feature>
<evidence type="ECO:0000259" key="3">
    <source>
        <dbReference type="Pfam" id="PF13505"/>
    </source>
</evidence>
<dbReference type="Proteomes" id="UP000240653">
    <property type="component" value="Unassembled WGS sequence"/>
</dbReference>
<dbReference type="AlphaFoldDB" id="A0A2P7SD84"/>
<dbReference type="Pfam" id="PF13505">
    <property type="entry name" value="OMP_b-brl"/>
    <property type="match status" value="1"/>
</dbReference>
<keyword evidence="5" id="KW-1185">Reference proteome</keyword>
<keyword evidence="1 2" id="KW-0732">Signal</keyword>
<sequence length="268" mass="28982">MFANKAVFAAVIACCAAPAFAADIVEPVPVVEPAPVYQAQEFGGWYIRGDLDYHKPDFRGADYITYGTPPGTKSFDSGDLRGAFSLGGGVGYQMTSYLRTDLTVDYWFKSKFTGHTSCDNCASTDTSKMSALLLLANAYVDLGTWNGFTPYVGAGIGGARVKWDDLHNVIDSDDTIHKGTSNWRFAYALMAGASYCLTNNLAFDAGYRFSHINGGRMFQFNGAGPGFDKGFNTHEVRGGLRYSFGGGANGCYQPPVVAYEPPEPLYTK</sequence>
<dbReference type="EMBL" id="PXYL01000006">
    <property type="protein sequence ID" value="PSJ60448.1"/>
    <property type="molecule type" value="Genomic_DNA"/>
</dbReference>
<gene>
    <name evidence="4" type="ORF">C7I85_14040</name>
</gene>
<name>A0A2P7SD84_9HYPH</name>
<evidence type="ECO:0000256" key="1">
    <source>
        <dbReference type="ARBA" id="ARBA00022729"/>
    </source>
</evidence>
<dbReference type="InterPro" id="IPR027385">
    <property type="entry name" value="Beta-barrel_OMP"/>
</dbReference>
<dbReference type="OrthoDB" id="5643626at2"/>
<evidence type="ECO:0000313" key="4">
    <source>
        <dbReference type="EMBL" id="PSJ60448.1"/>
    </source>
</evidence>
<dbReference type="InterPro" id="IPR011250">
    <property type="entry name" value="OMP/PagP_B-barrel"/>
</dbReference>
<organism evidence="4 5">
    <name type="scientific">Pseudaminobacter soli</name>
    <name type="common">ex Li et al. 2025</name>
    <dbReference type="NCBI Taxonomy" id="1295366"/>
    <lineage>
        <taxon>Bacteria</taxon>
        <taxon>Pseudomonadati</taxon>
        <taxon>Pseudomonadota</taxon>
        <taxon>Alphaproteobacteria</taxon>
        <taxon>Hyphomicrobiales</taxon>
        <taxon>Phyllobacteriaceae</taxon>
        <taxon>Pseudaminobacter</taxon>
    </lineage>
</organism>
<protein>
    <submittedName>
        <fullName evidence="4">Porin family protein</fullName>
    </submittedName>
</protein>
<feature type="domain" description="Outer membrane protein beta-barrel" evidence="3">
    <location>
        <begin position="9"/>
        <end position="244"/>
    </location>
</feature>
<accession>A0A2P7SD84</accession>
<reference evidence="4 5" key="1">
    <citation type="submission" date="2018-03" db="EMBL/GenBank/DDBJ databases">
        <title>The draft genome of Mesorhizobium soli JCM 19897.</title>
        <authorList>
            <person name="Li L."/>
            <person name="Liu L."/>
            <person name="Liang L."/>
            <person name="Wang T."/>
            <person name="Zhang X."/>
        </authorList>
    </citation>
    <scope>NUCLEOTIDE SEQUENCE [LARGE SCALE GENOMIC DNA]</scope>
    <source>
        <strain evidence="4 5">JCM 19897</strain>
    </source>
</reference>
<evidence type="ECO:0000313" key="5">
    <source>
        <dbReference type="Proteomes" id="UP000240653"/>
    </source>
</evidence>
<dbReference type="SUPFAM" id="SSF56925">
    <property type="entry name" value="OMPA-like"/>
    <property type="match status" value="1"/>
</dbReference>
<feature type="signal peptide" evidence="2">
    <location>
        <begin position="1"/>
        <end position="21"/>
    </location>
</feature>